<gene>
    <name evidence="2" type="ORF">AVDCRST_MAG93-7007</name>
</gene>
<organism evidence="2">
    <name type="scientific">uncultured Chloroflexia bacterium</name>
    <dbReference type="NCBI Taxonomy" id="1672391"/>
    <lineage>
        <taxon>Bacteria</taxon>
        <taxon>Bacillati</taxon>
        <taxon>Chloroflexota</taxon>
        <taxon>Chloroflexia</taxon>
        <taxon>environmental samples</taxon>
    </lineage>
</organism>
<evidence type="ECO:0000256" key="1">
    <source>
        <dbReference type="SAM" id="MobiDB-lite"/>
    </source>
</evidence>
<dbReference type="EMBL" id="CADCTR010002360">
    <property type="protein sequence ID" value="CAA9348562.1"/>
    <property type="molecule type" value="Genomic_DNA"/>
</dbReference>
<accession>A0A6J4M3G2</accession>
<proteinExistence type="predicted"/>
<reference evidence="2" key="1">
    <citation type="submission" date="2020-02" db="EMBL/GenBank/DDBJ databases">
        <authorList>
            <person name="Meier V. D."/>
        </authorList>
    </citation>
    <scope>NUCLEOTIDE SEQUENCE</scope>
    <source>
        <strain evidence="2">AVDCRST_MAG93</strain>
    </source>
</reference>
<evidence type="ECO:0000313" key="2">
    <source>
        <dbReference type="EMBL" id="CAA9348562.1"/>
    </source>
</evidence>
<dbReference type="AlphaFoldDB" id="A0A6J4M3G2"/>
<sequence length="604" mass="64868">MAMKLTRLLETSLQRRQALKLIAGTAGTLTLAAALVACGGEGKPGGGPGGLPADAPTALVHGPLSSPVVDELRKTARLVPYDGSQKVADHDMVVFDGDSHTSAALTGDALLASALRAGKWVLGVDVNESHKRGALGPLLDFASHGTSPGYFVRTELDMNGQPLVVVLEYPKTDVALPSREPREPEAPVTPLVTRSPTAISPTPAATAAFVNSVVGKLELGPARARPQQVGDPQFPAGLIYKTFFFSEPVLFTSPPAHKPVEPRPTQTGLHSLNYTVYIFLDNRNEPQGNFQYVLAELDGEANPTNGTGQFANIYYDEMAWFQSRYLMHLWPADDALFQQVASSPETVNNVTSVTTGVSFSIGYNQAQGATGNFTYSNSQTRNITDWKLTNQSAGNRVGWYYRSENPFSVDAWLNNTAPTQYNGFYASSYPAEPNDLALNQLQVHAQAVWKTQSVLDRWVEFDYHREYQLVDLYCSKNFGDVCIGDKALDRGDSVLDNKFSINLGAVVPIPIQALAFSPNPVKAGQPAAGTVTLARPAQTDTVIALSSNSPNVSVLPTVTVPKGQTSATFQVLTSSNGGAPGSSFQVTITALYVQDYQAQLTVQN</sequence>
<feature type="region of interest" description="Disordered" evidence="1">
    <location>
        <begin position="177"/>
        <end position="197"/>
    </location>
</feature>
<name>A0A6J4M3G2_9CHLR</name>
<protein>
    <submittedName>
        <fullName evidence="2">Uncharacterized protein</fullName>
    </submittedName>
</protein>